<dbReference type="PANTHER" id="PTHR30133">
    <property type="entry name" value="CATIONIC AMINO ACID TRANSPORTER, MEMBRANE COMPONENT"/>
    <property type="match status" value="1"/>
</dbReference>
<feature type="transmembrane region" description="Helical" evidence="9">
    <location>
        <begin position="59"/>
        <end position="84"/>
    </location>
</feature>
<dbReference type="CDD" id="cd06261">
    <property type="entry name" value="TM_PBP2"/>
    <property type="match status" value="1"/>
</dbReference>
<feature type="domain" description="ABC transmembrane type-1" evidence="10">
    <location>
        <begin position="23"/>
        <end position="223"/>
    </location>
</feature>
<protein>
    <submittedName>
        <fullName evidence="11">ABC transporter permease subunit</fullName>
    </submittedName>
</protein>
<accession>A0A927E6Q4</accession>
<evidence type="ECO:0000256" key="1">
    <source>
        <dbReference type="ARBA" id="ARBA00004429"/>
    </source>
</evidence>
<dbReference type="EMBL" id="JACXWY010000001">
    <property type="protein sequence ID" value="MBD3844310.1"/>
    <property type="molecule type" value="Genomic_DNA"/>
</dbReference>
<feature type="transmembrane region" description="Helical" evidence="9">
    <location>
        <begin position="104"/>
        <end position="127"/>
    </location>
</feature>
<proteinExistence type="inferred from homology"/>
<sequence>MLDKLALLGFGDGGWGLALLQGAGITISIALATLPFGLALGLLVALGKRSDNAVLRGMATLYTTIFRGVPELLTLYIIYFGVQLLLQHLWQYLGLPGSFSMPPFVAGMVALGVVLSAFSSEVWVGALNSIQRGQREAAAALGLSKAQAFRLVVLPQLIRVALPGLGNNWMVLLKETSLVSVITLPDIMFITTRANVVTKEPFLFFGAAILIYLFFSLISARVVDRMERRANRGFAAFGGATR</sequence>
<dbReference type="PROSITE" id="PS50928">
    <property type="entry name" value="ABC_TM1"/>
    <property type="match status" value="1"/>
</dbReference>
<evidence type="ECO:0000259" key="10">
    <source>
        <dbReference type="PROSITE" id="PS50928"/>
    </source>
</evidence>
<keyword evidence="5" id="KW-0997">Cell inner membrane</keyword>
<comment type="similarity">
    <text evidence="2">Belongs to the binding-protein-dependent transport system permease family. HisMQ subfamily.</text>
</comment>
<keyword evidence="4" id="KW-1003">Cell membrane</keyword>
<evidence type="ECO:0000313" key="12">
    <source>
        <dbReference type="Proteomes" id="UP000619295"/>
    </source>
</evidence>
<keyword evidence="6 9" id="KW-0812">Transmembrane</keyword>
<evidence type="ECO:0000256" key="2">
    <source>
        <dbReference type="ARBA" id="ARBA00010072"/>
    </source>
</evidence>
<dbReference type="NCBIfam" id="TIGR01726">
    <property type="entry name" value="HEQRo_perm_3TM"/>
    <property type="match status" value="1"/>
</dbReference>
<keyword evidence="3 9" id="KW-0813">Transport</keyword>
<dbReference type="Gene3D" id="1.10.3720.10">
    <property type="entry name" value="MetI-like"/>
    <property type="match status" value="1"/>
</dbReference>
<dbReference type="GO" id="GO:0043190">
    <property type="term" value="C:ATP-binding cassette (ABC) transporter complex"/>
    <property type="evidence" value="ECO:0007669"/>
    <property type="project" value="InterPro"/>
</dbReference>
<dbReference type="GO" id="GO:0022857">
    <property type="term" value="F:transmembrane transporter activity"/>
    <property type="evidence" value="ECO:0007669"/>
    <property type="project" value="InterPro"/>
</dbReference>
<evidence type="ECO:0000256" key="5">
    <source>
        <dbReference type="ARBA" id="ARBA00022519"/>
    </source>
</evidence>
<keyword evidence="8 9" id="KW-0472">Membrane</keyword>
<evidence type="ECO:0000313" key="11">
    <source>
        <dbReference type="EMBL" id="MBD3844310.1"/>
    </source>
</evidence>
<keyword evidence="7 9" id="KW-1133">Transmembrane helix</keyword>
<gene>
    <name evidence="11" type="ORF">IED13_01270</name>
</gene>
<dbReference type="InterPro" id="IPR010065">
    <property type="entry name" value="AA_ABC_transptr_permease_3TM"/>
</dbReference>
<evidence type="ECO:0000256" key="8">
    <source>
        <dbReference type="ARBA" id="ARBA00023136"/>
    </source>
</evidence>
<evidence type="ECO:0000256" key="6">
    <source>
        <dbReference type="ARBA" id="ARBA00022692"/>
    </source>
</evidence>
<organism evidence="11 12">
    <name type="scientific">Bosea spartocytisi</name>
    <dbReference type="NCBI Taxonomy" id="2773451"/>
    <lineage>
        <taxon>Bacteria</taxon>
        <taxon>Pseudomonadati</taxon>
        <taxon>Pseudomonadota</taxon>
        <taxon>Alphaproteobacteria</taxon>
        <taxon>Hyphomicrobiales</taxon>
        <taxon>Boseaceae</taxon>
        <taxon>Bosea</taxon>
    </lineage>
</organism>
<dbReference type="AlphaFoldDB" id="A0A927E6Q4"/>
<feature type="transmembrane region" description="Helical" evidence="9">
    <location>
        <begin position="202"/>
        <end position="223"/>
    </location>
</feature>
<reference evidence="11" key="1">
    <citation type="submission" date="2020-09" db="EMBL/GenBank/DDBJ databases">
        <title>Bosea spartocytisi sp. nov. a root nodule endophyte of Spartocytisus supranubius in the high mountain ecosystem fo the Teide National Park (Canary Islands, Spain).</title>
        <authorList>
            <person name="Pulido-Suarez L."/>
            <person name="Peix A."/>
            <person name="Igual J.M."/>
            <person name="Socas-Perez N."/>
            <person name="Velazquez E."/>
            <person name="Flores-Felix J.D."/>
            <person name="Leon-Barrios M."/>
        </authorList>
    </citation>
    <scope>NUCLEOTIDE SEQUENCE</scope>
    <source>
        <strain evidence="11">SSUT16</strain>
    </source>
</reference>
<feature type="transmembrane region" description="Helical" evidence="9">
    <location>
        <begin position="20"/>
        <end position="47"/>
    </location>
</feature>
<comment type="caution">
    <text evidence="11">The sequence shown here is derived from an EMBL/GenBank/DDBJ whole genome shotgun (WGS) entry which is preliminary data.</text>
</comment>
<dbReference type="PANTHER" id="PTHR30133:SF2">
    <property type="entry name" value="ARGININE ABC TRANSPORTER PERMEASE PROTEIN ARTQ"/>
    <property type="match status" value="1"/>
</dbReference>
<evidence type="ECO:0000256" key="7">
    <source>
        <dbReference type="ARBA" id="ARBA00022989"/>
    </source>
</evidence>
<dbReference type="Pfam" id="PF00528">
    <property type="entry name" value="BPD_transp_1"/>
    <property type="match status" value="1"/>
</dbReference>
<name>A0A927E6Q4_9HYPH</name>
<dbReference type="InterPro" id="IPR000515">
    <property type="entry name" value="MetI-like"/>
</dbReference>
<dbReference type="Proteomes" id="UP000619295">
    <property type="component" value="Unassembled WGS sequence"/>
</dbReference>
<evidence type="ECO:0000256" key="4">
    <source>
        <dbReference type="ARBA" id="ARBA00022475"/>
    </source>
</evidence>
<evidence type="ECO:0000256" key="9">
    <source>
        <dbReference type="RuleBase" id="RU363032"/>
    </source>
</evidence>
<dbReference type="RefSeq" id="WP_113253316.1">
    <property type="nucleotide sequence ID" value="NZ_JACXWY010000001.1"/>
</dbReference>
<evidence type="ECO:0000256" key="3">
    <source>
        <dbReference type="ARBA" id="ARBA00022448"/>
    </source>
</evidence>
<dbReference type="InterPro" id="IPR051613">
    <property type="entry name" value="ABC_transp_permease_HisMQ"/>
</dbReference>
<dbReference type="SUPFAM" id="SSF161098">
    <property type="entry name" value="MetI-like"/>
    <property type="match status" value="1"/>
</dbReference>
<comment type="subcellular location">
    <subcellularLocation>
        <location evidence="1">Cell inner membrane</location>
        <topology evidence="1">Multi-pass membrane protein</topology>
    </subcellularLocation>
    <subcellularLocation>
        <location evidence="9">Cell membrane</location>
        <topology evidence="9">Multi-pass membrane protein</topology>
    </subcellularLocation>
</comment>
<dbReference type="InterPro" id="IPR035906">
    <property type="entry name" value="MetI-like_sf"/>
</dbReference>
<keyword evidence="12" id="KW-1185">Reference proteome</keyword>